<keyword evidence="2 6" id="KW-0812">Transmembrane</keyword>
<evidence type="ECO:0000256" key="2">
    <source>
        <dbReference type="ARBA" id="ARBA00022692"/>
    </source>
</evidence>
<dbReference type="Pfam" id="PF00969">
    <property type="entry name" value="MHC_II_beta"/>
    <property type="match status" value="1"/>
</dbReference>
<gene>
    <name evidence="9" type="primary">LOC127367111</name>
</gene>
<dbReference type="InterPro" id="IPR014745">
    <property type="entry name" value="MHC_II_a/b_N"/>
</dbReference>
<feature type="chain" id="PRO_5035744520" description="Ig-like domain-containing protein" evidence="7">
    <location>
        <begin position="20"/>
        <end position="281"/>
    </location>
</feature>
<dbReference type="Gene3D" id="2.60.40.10">
    <property type="entry name" value="Immunoglobulins"/>
    <property type="match status" value="1"/>
</dbReference>
<keyword evidence="5" id="KW-0325">Glycoprotein</keyword>
<keyword evidence="4" id="KW-1015">Disulfide bond</keyword>
<dbReference type="PROSITE" id="PS50835">
    <property type="entry name" value="IG_LIKE"/>
    <property type="match status" value="1"/>
</dbReference>
<dbReference type="SUPFAM" id="SSF54452">
    <property type="entry name" value="MHC antigen-recognition domain"/>
    <property type="match status" value="1"/>
</dbReference>
<sequence length="281" mass="32005">MSPALVFFTLLLAFSRADALYGHGFARCQFSFPDGHDAVYLEQYYFNKRLVALYNGTLGKMIGYTKETIKYANIYNNNPAFVNWGKRKTELCKRNTPLAYNALLKSVEPSVRLRSVEAVDSRHPGMLVCSAYNFYPQQIRLTWLRNGQEETSDVMSTDELPNGNWLYQIHSFLEFTPRPGEKITCMVEHASLMEPKLYDWEPTADSGTNNIVVGTAGLLLGLVFSVAGLLYYKKKSSGERFILINIEINTDFSTSSLYFSFLITERVLVPTTEVFYPEHTL</sequence>
<dbReference type="GO" id="GO:0042613">
    <property type="term" value="C:MHC class II protein complex"/>
    <property type="evidence" value="ECO:0007669"/>
    <property type="project" value="InterPro"/>
</dbReference>
<keyword evidence="7" id="KW-0732">Signal</keyword>
<feature type="domain" description="Ig-like" evidence="8">
    <location>
        <begin position="109"/>
        <end position="191"/>
    </location>
</feature>
<organism evidence="9 10">
    <name type="scientific">Dicentrarchus labrax</name>
    <name type="common">European seabass</name>
    <name type="synonym">Morone labrax</name>
    <dbReference type="NCBI Taxonomy" id="13489"/>
    <lineage>
        <taxon>Eukaryota</taxon>
        <taxon>Metazoa</taxon>
        <taxon>Chordata</taxon>
        <taxon>Craniata</taxon>
        <taxon>Vertebrata</taxon>
        <taxon>Euteleostomi</taxon>
        <taxon>Actinopterygii</taxon>
        <taxon>Neopterygii</taxon>
        <taxon>Teleostei</taxon>
        <taxon>Neoteleostei</taxon>
        <taxon>Acanthomorphata</taxon>
        <taxon>Eupercaria</taxon>
        <taxon>Moronidae</taxon>
        <taxon>Dicentrarchus</taxon>
    </lineage>
</organism>
<evidence type="ECO:0000313" key="10">
    <source>
        <dbReference type="Proteomes" id="UP000694389"/>
    </source>
</evidence>
<comment type="subcellular location">
    <subcellularLocation>
        <location evidence="1">Membrane</location>
        <topology evidence="1">Single-pass type I membrane protein</topology>
    </subcellularLocation>
</comment>
<evidence type="ECO:0000256" key="6">
    <source>
        <dbReference type="SAM" id="Phobius"/>
    </source>
</evidence>
<dbReference type="GO" id="GO:0019882">
    <property type="term" value="P:antigen processing and presentation"/>
    <property type="evidence" value="ECO:0007669"/>
    <property type="project" value="InterPro"/>
</dbReference>
<dbReference type="InterPro" id="IPR007110">
    <property type="entry name" value="Ig-like_dom"/>
</dbReference>
<dbReference type="GeneTree" id="ENSGT00950000183127"/>
<dbReference type="SUPFAM" id="SSF48726">
    <property type="entry name" value="Immunoglobulin"/>
    <property type="match status" value="1"/>
</dbReference>
<name>A0A8P4KG19_DICLA</name>
<feature type="transmembrane region" description="Helical" evidence="6">
    <location>
        <begin position="211"/>
        <end position="232"/>
    </location>
</feature>
<dbReference type="SMART" id="SM00921">
    <property type="entry name" value="MHC_II_beta"/>
    <property type="match status" value="1"/>
</dbReference>
<dbReference type="InterPro" id="IPR013783">
    <property type="entry name" value="Ig-like_fold"/>
</dbReference>
<evidence type="ECO:0000256" key="7">
    <source>
        <dbReference type="SAM" id="SignalP"/>
    </source>
</evidence>
<reference evidence="9" key="1">
    <citation type="submission" date="2025-08" db="UniProtKB">
        <authorList>
            <consortium name="Ensembl"/>
        </authorList>
    </citation>
    <scope>IDENTIFICATION</scope>
</reference>
<dbReference type="Ensembl" id="ENSDLAT00005078981.1">
    <property type="protein sequence ID" value="ENSDLAP00005074864.1"/>
    <property type="gene ID" value="ENSDLAG00005030872.1"/>
</dbReference>
<dbReference type="InterPro" id="IPR011162">
    <property type="entry name" value="MHC_I/II-like_Ag-recog"/>
</dbReference>
<proteinExistence type="predicted"/>
<dbReference type="PANTHER" id="PTHR19944">
    <property type="entry name" value="MHC CLASS II-RELATED"/>
    <property type="match status" value="1"/>
</dbReference>
<dbReference type="InterPro" id="IPR050160">
    <property type="entry name" value="MHC/Immunoglobulin"/>
</dbReference>
<protein>
    <recommendedName>
        <fullName evidence="8">Ig-like domain-containing protein</fullName>
    </recommendedName>
</protein>
<evidence type="ECO:0000256" key="3">
    <source>
        <dbReference type="ARBA" id="ARBA00022989"/>
    </source>
</evidence>
<dbReference type="PANTHER" id="PTHR19944:SF99">
    <property type="entry name" value="HLA CLASS II HISTOCOMPATIBILITY ANTIGEN, DRB1 BETA CHAIN"/>
    <property type="match status" value="1"/>
</dbReference>
<dbReference type="Gene3D" id="3.10.320.10">
    <property type="entry name" value="Class II Histocompatibility Antigen, M Beta Chain, Chain B, domain 1"/>
    <property type="match status" value="1"/>
</dbReference>
<reference evidence="9" key="2">
    <citation type="submission" date="2025-09" db="UniProtKB">
        <authorList>
            <consortium name="Ensembl"/>
        </authorList>
    </citation>
    <scope>IDENTIFICATION</scope>
</reference>
<dbReference type="SMART" id="SM00407">
    <property type="entry name" value="IGc1"/>
    <property type="match status" value="1"/>
</dbReference>
<dbReference type="InterPro" id="IPR000353">
    <property type="entry name" value="MHC_II_b_N"/>
</dbReference>
<evidence type="ECO:0000313" key="9">
    <source>
        <dbReference type="Ensembl" id="ENSDLAP00005074864.1"/>
    </source>
</evidence>
<evidence type="ECO:0000256" key="4">
    <source>
        <dbReference type="ARBA" id="ARBA00023157"/>
    </source>
</evidence>
<accession>A0A8P4KG19</accession>
<dbReference type="InterPro" id="IPR003597">
    <property type="entry name" value="Ig_C1-set"/>
</dbReference>
<keyword evidence="3 6" id="KW-1133">Transmembrane helix</keyword>
<feature type="signal peptide" evidence="7">
    <location>
        <begin position="1"/>
        <end position="19"/>
    </location>
</feature>
<dbReference type="AlphaFoldDB" id="A0A8P4KG19"/>
<keyword evidence="6" id="KW-0472">Membrane</keyword>
<dbReference type="Pfam" id="PF07654">
    <property type="entry name" value="C1-set"/>
    <property type="match status" value="1"/>
</dbReference>
<dbReference type="InterPro" id="IPR036179">
    <property type="entry name" value="Ig-like_dom_sf"/>
</dbReference>
<dbReference type="Proteomes" id="UP000694389">
    <property type="component" value="Unassembled WGS sequence"/>
</dbReference>
<evidence type="ECO:0000256" key="1">
    <source>
        <dbReference type="ARBA" id="ARBA00004479"/>
    </source>
</evidence>
<evidence type="ECO:0000256" key="5">
    <source>
        <dbReference type="ARBA" id="ARBA00023180"/>
    </source>
</evidence>
<evidence type="ECO:0000259" key="8">
    <source>
        <dbReference type="PROSITE" id="PS50835"/>
    </source>
</evidence>
<keyword evidence="10" id="KW-1185">Reference proteome</keyword>
<dbReference type="GO" id="GO:0006955">
    <property type="term" value="P:immune response"/>
    <property type="evidence" value="ECO:0007669"/>
    <property type="project" value="InterPro"/>
</dbReference>